<dbReference type="AlphaFoldDB" id="A0AAV8XUY7"/>
<dbReference type="Pfam" id="PF25489">
    <property type="entry name" value="At5g54830"/>
    <property type="match status" value="1"/>
</dbReference>
<accession>A0AAV8XUY7</accession>
<protein>
    <recommendedName>
        <fullName evidence="3">DOMON domain-containing protein</fullName>
    </recommendedName>
</protein>
<comment type="caution">
    <text evidence="4">The sequence shown here is derived from an EMBL/GenBank/DDBJ whole genome shotgun (WGS) entry which is preliminary data.</text>
</comment>
<feature type="region of interest" description="Disordered" evidence="2">
    <location>
        <begin position="1079"/>
        <end position="1098"/>
    </location>
</feature>
<evidence type="ECO:0000259" key="3">
    <source>
        <dbReference type="PROSITE" id="PS50836"/>
    </source>
</evidence>
<dbReference type="InterPro" id="IPR005018">
    <property type="entry name" value="DOMON_domain"/>
</dbReference>
<keyword evidence="1" id="KW-0677">Repeat</keyword>
<feature type="region of interest" description="Disordered" evidence="2">
    <location>
        <begin position="528"/>
        <end position="550"/>
    </location>
</feature>
<dbReference type="InterPro" id="IPR052126">
    <property type="entry name" value="Spindle_Org/Thrombomodulin"/>
</dbReference>
<dbReference type="Pfam" id="PF03351">
    <property type="entry name" value="DOMON"/>
    <property type="match status" value="1"/>
</dbReference>
<reference evidence="4" key="1">
    <citation type="journal article" date="2023" name="Insect Mol. Biol.">
        <title>Genome sequencing provides insights into the evolution of gene families encoding plant cell wall-degrading enzymes in longhorned beetles.</title>
        <authorList>
            <person name="Shin N.R."/>
            <person name="Okamura Y."/>
            <person name="Kirsch R."/>
            <person name="Pauchet Y."/>
        </authorList>
    </citation>
    <scope>NUCLEOTIDE SEQUENCE</scope>
    <source>
        <strain evidence="4">AMC_N1</strain>
    </source>
</reference>
<dbReference type="InterPro" id="IPR057443">
    <property type="entry name" value="At5g54830-like"/>
</dbReference>
<evidence type="ECO:0000256" key="2">
    <source>
        <dbReference type="SAM" id="MobiDB-lite"/>
    </source>
</evidence>
<dbReference type="PROSITE" id="PS50836">
    <property type="entry name" value="DOMON"/>
    <property type="match status" value="1"/>
</dbReference>
<feature type="compositionally biased region" description="Low complexity" evidence="2">
    <location>
        <begin position="624"/>
        <end position="645"/>
    </location>
</feature>
<name>A0AAV8XUY7_9CUCU</name>
<dbReference type="Proteomes" id="UP001162162">
    <property type="component" value="Unassembled WGS sequence"/>
</dbReference>
<feature type="region of interest" description="Disordered" evidence="2">
    <location>
        <begin position="1110"/>
        <end position="1144"/>
    </location>
</feature>
<feature type="compositionally biased region" description="Basic and acidic residues" evidence="2">
    <location>
        <begin position="228"/>
        <end position="237"/>
    </location>
</feature>
<dbReference type="PANTHER" id="PTHR24036:SF13">
    <property type="entry name" value="PROTEIN SKELETOR, ISOFORMS D_E"/>
    <property type="match status" value="1"/>
</dbReference>
<feature type="region of interest" description="Disordered" evidence="2">
    <location>
        <begin position="624"/>
        <end position="647"/>
    </location>
</feature>
<dbReference type="SMART" id="SM00664">
    <property type="entry name" value="DoH"/>
    <property type="match status" value="1"/>
</dbReference>
<dbReference type="InterPro" id="IPR045266">
    <property type="entry name" value="DOH_DOMON"/>
</dbReference>
<dbReference type="CDD" id="cd09631">
    <property type="entry name" value="DOMON_DOH"/>
    <property type="match status" value="1"/>
</dbReference>
<feature type="compositionally biased region" description="Polar residues" evidence="2">
    <location>
        <begin position="534"/>
        <end position="543"/>
    </location>
</feature>
<dbReference type="PANTHER" id="PTHR24036">
    <property type="entry name" value="SKELETOR-RELATED"/>
    <property type="match status" value="1"/>
</dbReference>
<sequence length="1189" mass="133574">MRSNFIFLYRPLAPRRIFLQIDCSFFSDEGEYMSFGLSGDQSKSVMIGGDVAVVWVERDSLKGYAEDYYLADKSQCSGRTGSCPDNRLEENTNSVRLLNAAMVNGYSIVTYQRPLRASDRYDLPIHTNQSQAIIWAIGPLNQRNEVSFHTSYLKKDVLIDFGRPARWNCPMPEGDMPSMISVQTPARINVPKETVTAEEAAPPPTASTRRNPARRRGGSRRPPQQQQEVKEYSEGAERGSSGNQHQHRRGATQKESGTALQAVASAAPSVHKRDAWVIPPIECDEPEDGVFYAQMGPTGGKKGYPAITGHVGWGISWYINGLLIPEINVVRGKTYTFVVEGGVDPEFSAKYHPFYITDDPVGGYEYKTPEERKNVRVFAGVSTAKDGSAVPTGTGRLCHWTLTGDREADDYESFGAFQRHLELKCDKGEPGVVQWTPDKHTPDTVYYQCFTHRYLGWKINVHDTCGEQSAASETRQVIVAAPDALQDKSDVDLDDSASTRLETRVNPNSFIKEDTQDKDFKSAVSERKIIPSTLDPSSSTGQPQAKLPTEPLLVLPQQNFFSPTYQRGGSTRAQYTHDPHQFGRLQYHLQSTAHNFRPSLLLNITPAHKKETDFVSTTTAFSTTTDASSTTTTRTTTTSTTDASDIVQGKQKPYETVAAPSNNYIYNQTYIPTYTKLPYNANSVVLRRPSGYPFGYSKRPIHVLRKPNLPPLRQFTSQSFKKQVVRYPFKVTNNRPYSFKLDNRPVIIQQTSDNRPMSFSHNVPPKKQLPPPSFIVSQPTSLITRSPSIQNHMISVVVSDQNSKVGDVKNIEISPQQASTEREPEIQTAPSTSLLDITPMFIRPAYNTGFKPGSIKVESGFKPIVSKEFQDRMDKDEPSIEYESEKGVLTKDTADQYEFKPIQNFEPMFVPSPTDKTVKEKRLTKKRLHKRRPIKKWYPYTKIVLKQPRSVDLEEEPIAEAAERVETYYLPPPDSKQRPVDIVRKPSNIDFESPDTSNLNIASPPDVVVTYDGKKVSGQSLTAKLSDRSTILDQRVSKAAEFIKAMPQFGKFKGELPPLNPSFIDKNAPQLRAKSGVLNRELDTPLPSSPSYLPQGSTRLSRVKKSLEIFGNRNKREAHHTPEHTAQQEEMRRNSTQRREEADATRIKYVEHSFIDVAKEAHSSIKSSRKEDENYLNVEGQLYGPGIAD</sequence>
<organism evidence="4 5">
    <name type="scientific">Aromia moschata</name>
    <dbReference type="NCBI Taxonomy" id="1265417"/>
    <lineage>
        <taxon>Eukaryota</taxon>
        <taxon>Metazoa</taxon>
        <taxon>Ecdysozoa</taxon>
        <taxon>Arthropoda</taxon>
        <taxon>Hexapoda</taxon>
        <taxon>Insecta</taxon>
        <taxon>Pterygota</taxon>
        <taxon>Neoptera</taxon>
        <taxon>Endopterygota</taxon>
        <taxon>Coleoptera</taxon>
        <taxon>Polyphaga</taxon>
        <taxon>Cucujiformia</taxon>
        <taxon>Chrysomeloidea</taxon>
        <taxon>Cerambycidae</taxon>
        <taxon>Cerambycinae</taxon>
        <taxon>Callichromatini</taxon>
        <taxon>Aromia</taxon>
    </lineage>
</organism>
<feature type="region of interest" description="Disordered" evidence="2">
    <location>
        <begin position="194"/>
        <end position="266"/>
    </location>
</feature>
<feature type="compositionally biased region" description="Polar residues" evidence="2">
    <location>
        <begin position="1089"/>
        <end position="1098"/>
    </location>
</feature>
<feature type="compositionally biased region" description="Basic and acidic residues" evidence="2">
    <location>
        <begin position="1119"/>
        <end position="1144"/>
    </location>
</feature>
<evidence type="ECO:0000313" key="5">
    <source>
        <dbReference type="Proteomes" id="UP001162162"/>
    </source>
</evidence>
<gene>
    <name evidence="4" type="ORF">NQ318_002555</name>
</gene>
<evidence type="ECO:0000313" key="4">
    <source>
        <dbReference type="EMBL" id="KAJ8942165.1"/>
    </source>
</evidence>
<keyword evidence="5" id="KW-1185">Reference proteome</keyword>
<dbReference type="EMBL" id="JAPWTK010000340">
    <property type="protein sequence ID" value="KAJ8942165.1"/>
    <property type="molecule type" value="Genomic_DNA"/>
</dbReference>
<evidence type="ECO:0000256" key="1">
    <source>
        <dbReference type="ARBA" id="ARBA00022737"/>
    </source>
</evidence>
<feature type="domain" description="DOMON" evidence="3">
    <location>
        <begin position="3"/>
        <end position="138"/>
    </location>
</feature>
<proteinExistence type="predicted"/>